<protein>
    <recommendedName>
        <fullName evidence="4 11">tRNA uridine 5-carboxymethylaminomethyl modification enzyme MnmG</fullName>
    </recommendedName>
    <alternativeName>
        <fullName evidence="10 11">Glucose-inhibited division protein A</fullName>
    </alternativeName>
</protein>
<gene>
    <name evidence="11 13" type="primary">mnmG</name>
    <name evidence="11" type="synonym">gidA</name>
    <name evidence="13" type="ORF">GCM10022386_18700</name>
</gene>
<dbReference type="Pfam" id="PF13932">
    <property type="entry name" value="SAM_GIDA_C"/>
    <property type="match status" value="1"/>
</dbReference>
<evidence type="ECO:0000259" key="12">
    <source>
        <dbReference type="SMART" id="SM01228"/>
    </source>
</evidence>
<evidence type="ECO:0000256" key="8">
    <source>
        <dbReference type="ARBA" id="ARBA00023027"/>
    </source>
</evidence>
<dbReference type="NCBIfam" id="TIGR00136">
    <property type="entry name" value="mnmG_gidA"/>
    <property type="match status" value="1"/>
</dbReference>
<dbReference type="Proteomes" id="UP001500968">
    <property type="component" value="Unassembled WGS sequence"/>
</dbReference>
<evidence type="ECO:0000256" key="1">
    <source>
        <dbReference type="ARBA" id="ARBA00001974"/>
    </source>
</evidence>
<dbReference type="Gene3D" id="1.10.10.1800">
    <property type="entry name" value="tRNA uridine 5-carboxymethylaminomethyl modification enzyme MnmG/GidA"/>
    <property type="match status" value="1"/>
</dbReference>
<dbReference type="Pfam" id="PF01134">
    <property type="entry name" value="GIDA"/>
    <property type="match status" value="1"/>
</dbReference>
<evidence type="ECO:0000256" key="6">
    <source>
        <dbReference type="ARBA" id="ARBA00022694"/>
    </source>
</evidence>
<dbReference type="EMBL" id="BAABCR010000015">
    <property type="protein sequence ID" value="GAA4034207.1"/>
    <property type="molecule type" value="Genomic_DNA"/>
</dbReference>
<dbReference type="Gene3D" id="3.50.50.60">
    <property type="entry name" value="FAD/NAD(P)-binding domain"/>
    <property type="match status" value="2"/>
</dbReference>
<dbReference type="Gene3D" id="1.10.150.570">
    <property type="entry name" value="GidA associated domain, C-terminal subdomain"/>
    <property type="match status" value="1"/>
</dbReference>
<dbReference type="InterPro" id="IPR020595">
    <property type="entry name" value="MnmG-rel_CS"/>
</dbReference>
<reference evidence="14" key="1">
    <citation type="journal article" date="2019" name="Int. J. Syst. Evol. Microbiol.">
        <title>The Global Catalogue of Microorganisms (GCM) 10K type strain sequencing project: providing services to taxonomists for standard genome sequencing and annotation.</title>
        <authorList>
            <consortium name="The Broad Institute Genomics Platform"/>
            <consortium name="The Broad Institute Genome Sequencing Center for Infectious Disease"/>
            <person name="Wu L."/>
            <person name="Ma J."/>
        </authorList>
    </citation>
    <scope>NUCLEOTIDE SEQUENCE [LARGE SCALE GENOMIC DNA]</scope>
    <source>
        <strain evidence="14">JCM 17064</strain>
    </source>
</reference>
<feature type="domain" description="tRNA uridine 5-carboxymethylaminomethyl modification enzyme C-terminal subdomain" evidence="12">
    <location>
        <begin position="548"/>
        <end position="619"/>
    </location>
</feature>
<comment type="subcellular location">
    <subcellularLocation>
        <location evidence="11">Cytoplasm</location>
    </subcellularLocation>
</comment>
<comment type="caution">
    <text evidence="13">The sequence shown here is derived from an EMBL/GenBank/DDBJ whole genome shotgun (WGS) entry which is preliminary data.</text>
</comment>
<dbReference type="Pfam" id="PF21680">
    <property type="entry name" value="GIDA_C_1st"/>
    <property type="match status" value="1"/>
</dbReference>
<dbReference type="PANTHER" id="PTHR11806:SF0">
    <property type="entry name" value="PROTEIN MTO1 HOMOLOG, MITOCHONDRIAL"/>
    <property type="match status" value="1"/>
</dbReference>
<sequence length="623" mass="70535">MFLEKYDTIVVGAGHAGCEAAASAANLGCKTLLVTMSLQNIAQMSCNPAMGGIAKGQIVREIDALGGYSGIVSDKTAVQFKMLNKSKGPAMWSPRVQSDRMRFSEEWRLMLERTPNLDFYQEMVKGLLIKNNKVEGIVTSLGIEIKAKTVILTNGTFLNGLIHIGDKQFGGGRAGESAAFGITEDLINVGFQAGRMKTGTPPRVDGRSLDYSKMREEPGDLVPDKFSYTDETKPLTHQLLCHMTYTSNEVHNILREGFDRSPMFNGRIKSIGPRYCPSIEDKINRFADKERHQLFVEPEGWNTVEVYVNGFSTSLPEDIQFKALRSVEGFEKVKFFRPGYAIEYDYFPPTQLKHTLETKLVEGLYFAGQINGTTGYEEAASQGLMAGINAALKVKEMEPMILRRDEAYIGVLIDDLITKGTEEPYRMFTSRAEYRTLLRQDNADFRLTPKSYEIGLASEKRMRRMEHKFNESEKMVNFFKETSLTHEEANPILVEKESSPMTQSDKMFKVFSRPQIDLEDILKFEKVQQYIQDNDLDKEIIEQAEIQVKYSGYIEKERNNAEKLTRLEDIKIPENFDYYKIKSMSIEAKQKLTAIRPVTISQASRISGVSPADISVLLIYMGR</sequence>
<dbReference type="InterPro" id="IPR049312">
    <property type="entry name" value="GIDA_C_N"/>
</dbReference>
<dbReference type="SUPFAM" id="SSF51905">
    <property type="entry name" value="FAD/NAD(P)-binding domain"/>
    <property type="match status" value="1"/>
</dbReference>
<keyword evidence="8 11" id="KW-0520">NAD</keyword>
<comment type="cofactor">
    <cofactor evidence="1 11">
        <name>FAD</name>
        <dbReference type="ChEBI" id="CHEBI:57692"/>
    </cofactor>
</comment>
<dbReference type="HAMAP" id="MF_00129">
    <property type="entry name" value="MnmG_GidA"/>
    <property type="match status" value="1"/>
</dbReference>
<dbReference type="InterPro" id="IPR036188">
    <property type="entry name" value="FAD/NAD-bd_sf"/>
</dbReference>
<dbReference type="InterPro" id="IPR004416">
    <property type="entry name" value="MnmG"/>
</dbReference>
<evidence type="ECO:0000256" key="10">
    <source>
        <dbReference type="ARBA" id="ARBA00031800"/>
    </source>
</evidence>
<organism evidence="13 14">
    <name type="scientific">Flavobacterium cheonhonense</name>
    <dbReference type="NCBI Taxonomy" id="706185"/>
    <lineage>
        <taxon>Bacteria</taxon>
        <taxon>Pseudomonadati</taxon>
        <taxon>Bacteroidota</taxon>
        <taxon>Flavobacteriia</taxon>
        <taxon>Flavobacteriales</taxon>
        <taxon>Flavobacteriaceae</taxon>
        <taxon>Flavobacterium</taxon>
    </lineage>
</organism>
<dbReference type="InterPro" id="IPR047001">
    <property type="entry name" value="MnmG_C_subdom"/>
</dbReference>
<dbReference type="RefSeq" id="WP_324689540.1">
    <property type="nucleotide sequence ID" value="NZ_BAABCR010000015.1"/>
</dbReference>
<dbReference type="InterPro" id="IPR002218">
    <property type="entry name" value="MnmG-rel"/>
</dbReference>
<dbReference type="InterPro" id="IPR044920">
    <property type="entry name" value="MnmG_C_subdom_sf"/>
</dbReference>
<keyword evidence="5 11" id="KW-0285">Flavoprotein</keyword>
<evidence type="ECO:0000256" key="4">
    <source>
        <dbReference type="ARBA" id="ARBA00020461"/>
    </source>
</evidence>
<comment type="subunit">
    <text evidence="9 11">Homodimer. Heterotetramer of two MnmE and two MnmG subunits.</text>
</comment>
<feature type="binding site" evidence="11">
    <location>
        <begin position="272"/>
        <end position="286"/>
    </location>
    <ligand>
        <name>NAD(+)</name>
        <dbReference type="ChEBI" id="CHEBI:57540"/>
    </ligand>
</feature>
<comment type="function">
    <text evidence="2 11">NAD-binding protein involved in the addition of a carboxymethylaminomethyl (cmnm) group at the wobble position (U34) of certain tRNAs, forming tRNA-cmnm(5)s(2)U34.</text>
</comment>
<dbReference type="PROSITE" id="PS01280">
    <property type="entry name" value="GIDA_1"/>
    <property type="match status" value="1"/>
</dbReference>
<evidence type="ECO:0000256" key="2">
    <source>
        <dbReference type="ARBA" id="ARBA00003717"/>
    </source>
</evidence>
<comment type="caution">
    <text evidence="11">Lacks conserved residue(s) required for the propagation of feature annotation.</text>
</comment>
<dbReference type="PANTHER" id="PTHR11806">
    <property type="entry name" value="GLUCOSE INHIBITED DIVISION PROTEIN A"/>
    <property type="match status" value="1"/>
</dbReference>
<evidence type="ECO:0000313" key="13">
    <source>
        <dbReference type="EMBL" id="GAA4034207.1"/>
    </source>
</evidence>
<evidence type="ECO:0000256" key="9">
    <source>
        <dbReference type="ARBA" id="ARBA00025948"/>
    </source>
</evidence>
<keyword evidence="6 11" id="KW-0819">tRNA processing</keyword>
<comment type="similarity">
    <text evidence="3 11">Belongs to the MnmG family.</text>
</comment>
<dbReference type="InterPro" id="IPR026904">
    <property type="entry name" value="MnmG_C"/>
</dbReference>
<evidence type="ECO:0000256" key="7">
    <source>
        <dbReference type="ARBA" id="ARBA00022827"/>
    </source>
</evidence>
<evidence type="ECO:0000313" key="14">
    <source>
        <dbReference type="Proteomes" id="UP001500968"/>
    </source>
</evidence>
<accession>A0ABP7U0X1</accession>
<evidence type="ECO:0000256" key="11">
    <source>
        <dbReference type="HAMAP-Rule" id="MF_00129"/>
    </source>
</evidence>
<proteinExistence type="inferred from homology"/>
<keyword evidence="14" id="KW-1185">Reference proteome</keyword>
<dbReference type="SMART" id="SM01228">
    <property type="entry name" value="GIDA_assoc_3"/>
    <property type="match status" value="1"/>
</dbReference>
<dbReference type="PROSITE" id="PS01281">
    <property type="entry name" value="GIDA_2"/>
    <property type="match status" value="1"/>
</dbReference>
<evidence type="ECO:0000256" key="3">
    <source>
        <dbReference type="ARBA" id="ARBA00007653"/>
    </source>
</evidence>
<keyword evidence="11" id="KW-0963">Cytoplasm</keyword>
<feature type="binding site" evidence="11">
    <location>
        <begin position="12"/>
        <end position="17"/>
    </location>
    <ligand>
        <name>FAD</name>
        <dbReference type="ChEBI" id="CHEBI:57692"/>
    </ligand>
</feature>
<name>A0ABP7U0X1_9FLAO</name>
<keyword evidence="7 11" id="KW-0274">FAD</keyword>
<dbReference type="InterPro" id="IPR040131">
    <property type="entry name" value="MnmG_N"/>
</dbReference>
<evidence type="ECO:0000256" key="5">
    <source>
        <dbReference type="ARBA" id="ARBA00022630"/>
    </source>
</evidence>